<feature type="region of interest" description="Disordered" evidence="8">
    <location>
        <begin position="168"/>
        <end position="191"/>
    </location>
</feature>
<dbReference type="GO" id="GO:0005815">
    <property type="term" value="C:microtubule organizing center"/>
    <property type="evidence" value="ECO:0007669"/>
    <property type="project" value="TreeGrafter"/>
</dbReference>
<name>E2BSN9_HARSA</name>
<evidence type="ECO:0000256" key="6">
    <source>
        <dbReference type="ARBA" id="ARBA00023212"/>
    </source>
</evidence>
<proteinExistence type="inferred from homology"/>
<evidence type="ECO:0000256" key="3">
    <source>
        <dbReference type="ARBA" id="ARBA00017206"/>
    </source>
</evidence>
<keyword evidence="4" id="KW-0963">Cytoplasm</keyword>
<dbReference type="EMBL" id="GL450241">
    <property type="protein sequence ID" value="EFN81285.1"/>
    <property type="molecule type" value="Genomic_DNA"/>
</dbReference>
<gene>
    <name evidence="10" type="ORF">EAI_01652</name>
</gene>
<evidence type="ECO:0000256" key="7">
    <source>
        <dbReference type="ARBA" id="ARBA00023273"/>
    </source>
</evidence>
<reference evidence="10 11" key="1">
    <citation type="journal article" date="2010" name="Science">
        <title>Genomic comparison of the ants Camponotus floridanus and Harpegnathos saltator.</title>
        <authorList>
            <person name="Bonasio R."/>
            <person name="Zhang G."/>
            <person name="Ye C."/>
            <person name="Mutti N.S."/>
            <person name="Fang X."/>
            <person name="Qin N."/>
            <person name="Donahue G."/>
            <person name="Yang P."/>
            <person name="Li Q."/>
            <person name="Li C."/>
            <person name="Zhang P."/>
            <person name="Huang Z."/>
            <person name="Berger S.L."/>
            <person name="Reinberg D."/>
            <person name="Wang J."/>
            <person name="Liebig J."/>
        </authorList>
    </citation>
    <scope>NUCLEOTIDE SEQUENCE [LARGE SCALE GENOMIC DNA]</scope>
    <source>
        <strain evidence="10 11">R22 G/1</strain>
    </source>
</reference>
<dbReference type="GO" id="GO:0042073">
    <property type="term" value="P:intraciliary transport"/>
    <property type="evidence" value="ECO:0007669"/>
    <property type="project" value="InterPro"/>
</dbReference>
<sequence>MTDGWRWSMDNLRDAYYLVHLITRQILIFLRDFIFYEFAWFAPAEENLDKVNPKIRGVAAQHDGSVADLVVMLVVCGLLFIFMILSANSLKDEASTYEITPRIETIPMAFEDEAASFWSSRPTNSQLLRCHHNPCDNPVDSRDIIAGKSRKISRSIVLKSRMSAAQLRSSDHARSNHSQHPHTFVKTQMSRPIAQPMSREWLVRQTRSGHVYGNWPHSTVTIQTLKAILKGYADGRPLAMDAKDSSEDEEETRRDVPAPFGKFDETIVVRNAEEIKSPVNRRPSTSRKSGKTMLTSDSSNTLESSSPRGKHDFRRFSGIGSDPSDSEESDDDDIQGHTSITKPVDLYNPKDFENLETSTEVKELFQNITRQVAYTPQKIERNYKLIPFIPDYIPAVGDIDAFIKVARPDGVEDKIGLTVLDEPCTDQSDPAVLHLQLRSHSRSAGAARQTVIKRIEDAERNGKSIDKWIDDMNQLHRSKHPPAVQMNRAMPDIDSLMQQWPAQVEDKFNEMQMDLSNLDCDLPQLVDIICNLLDVPARDGARLEALHTLFTLFLEVRNVESQNF</sequence>
<comment type="subcellular location">
    <subcellularLocation>
        <location evidence="1">Cytoplasm</location>
        <location evidence="1">Cytoskeleton</location>
        <location evidence="1">Cilium basal body</location>
    </subcellularLocation>
</comment>
<keyword evidence="11" id="KW-1185">Reference proteome</keyword>
<keyword evidence="5" id="KW-0969">Cilium</keyword>
<dbReference type="PANTHER" id="PTHR13376:SF0">
    <property type="entry name" value="INTRAFLAGELLAR TRANSPORT PROTEIN 46 HOMOLOG"/>
    <property type="match status" value="1"/>
</dbReference>
<keyword evidence="9" id="KW-1133">Transmembrane helix</keyword>
<feature type="region of interest" description="Disordered" evidence="8">
    <location>
        <begin position="239"/>
        <end position="261"/>
    </location>
</feature>
<feature type="compositionally biased region" description="Basic and acidic residues" evidence="8">
    <location>
        <begin position="241"/>
        <end position="261"/>
    </location>
</feature>
<evidence type="ECO:0000256" key="4">
    <source>
        <dbReference type="ARBA" id="ARBA00022490"/>
    </source>
</evidence>
<evidence type="ECO:0000256" key="2">
    <source>
        <dbReference type="ARBA" id="ARBA00007700"/>
    </source>
</evidence>
<feature type="compositionally biased region" description="Low complexity" evidence="8">
    <location>
        <begin position="294"/>
        <end position="306"/>
    </location>
</feature>
<dbReference type="InParanoid" id="E2BSN9"/>
<feature type="region of interest" description="Disordered" evidence="8">
    <location>
        <begin position="274"/>
        <end position="349"/>
    </location>
</feature>
<dbReference type="STRING" id="610380.E2BSN9"/>
<dbReference type="PANTHER" id="PTHR13376">
    <property type="entry name" value="INTRAFLAGELLAR TRANSPORT PROTEIN 46 HOMOLOG"/>
    <property type="match status" value="1"/>
</dbReference>
<evidence type="ECO:0000256" key="8">
    <source>
        <dbReference type="SAM" id="MobiDB-lite"/>
    </source>
</evidence>
<comment type="similarity">
    <text evidence="2">Belongs to the IFT46 family.</text>
</comment>
<keyword evidence="6" id="KW-0206">Cytoskeleton</keyword>
<dbReference type="Pfam" id="PF12317">
    <property type="entry name" value="IFT46_B_C"/>
    <property type="match status" value="1"/>
</dbReference>
<evidence type="ECO:0000313" key="10">
    <source>
        <dbReference type="EMBL" id="EFN81285.1"/>
    </source>
</evidence>
<feature type="compositionally biased region" description="Acidic residues" evidence="8">
    <location>
        <begin position="324"/>
        <end position="333"/>
    </location>
</feature>
<feature type="transmembrane region" description="Helical" evidence="9">
    <location>
        <begin position="66"/>
        <end position="85"/>
    </location>
</feature>
<dbReference type="GO" id="GO:0031514">
    <property type="term" value="C:motile cilium"/>
    <property type="evidence" value="ECO:0007669"/>
    <property type="project" value="TreeGrafter"/>
</dbReference>
<dbReference type="InterPro" id="IPR022088">
    <property type="entry name" value="Intraflagellar_transp_cmplxB"/>
</dbReference>
<dbReference type="Proteomes" id="UP000008237">
    <property type="component" value="Unassembled WGS sequence"/>
</dbReference>
<keyword evidence="7" id="KW-0966">Cell projection</keyword>
<evidence type="ECO:0000256" key="1">
    <source>
        <dbReference type="ARBA" id="ARBA00004120"/>
    </source>
</evidence>
<dbReference type="GO" id="GO:0030992">
    <property type="term" value="C:intraciliary transport particle B"/>
    <property type="evidence" value="ECO:0007669"/>
    <property type="project" value="TreeGrafter"/>
</dbReference>
<dbReference type="AlphaFoldDB" id="E2BSN9"/>
<evidence type="ECO:0000313" key="11">
    <source>
        <dbReference type="Proteomes" id="UP000008237"/>
    </source>
</evidence>
<dbReference type="OrthoDB" id="2119217at2759"/>
<evidence type="ECO:0000256" key="5">
    <source>
        <dbReference type="ARBA" id="ARBA00023069"/>
    </source>
</evidence>
<protein>
    <recommendedName>
        <fullName evidence="3">Intraflagellar transport protein 46 homolog</fullName>
    </recommendedName>
</protein>
<accession>E2BSN9</accession>
<evidence type="ECO:0000256" key="9">
    <source>
        <dbReference type="SAM" id="Phobius"/>
    </source>
</evidence>
<organism evidence="11">
    <name type="scientific">Harpegnathos saltator</name>
    <name type="common">Jerdon's jumping ant</name>
    <dbReference type="NCBI Taxonomy" id="610380"/>
    <lineage>
        <taxon>Eukaryota</taxon>
        <taxon>Metazoa</taxon>
        <taxon>Ecdysozoa</taxon>
        <taxon>Arthropoda</taxon>
        <taxon>Hexapoda</taxon>
        <taxon>Insecta</taxon>
        <taxon>Pterygota</taxon>
        <taxon>Neoptera</taxon>
        <taxon>Endopterygota</taxon>
        <taxon>Hymenoptera</taxon>
        <taxon>Apocrita</taxon>
        <taxon>Aculeata</taxon>
        <taxon>Formicoidea</taxon>
        <taxon>Formicidae</taxon>
        <taxon>Ponerinae</taxon>
        <taxon>Ponerini</taxon>
        <taxon>Harpegnathos</taxon>
    </lineage>
</organism>
<keyword evidence="9" id="KW-0812">Transmembrane</keyword>
<keyword evidence="9" id="KW-0472">Membrane</keyword>
<dbReference type="GO" id="GO:0060271">
    <property type="term" value="P:cilium assembly"/>
    <property type="evidence" value="ECO:0007669"/>
    <property type="project" value="TreeGrafter"/>
</dbReference>